<reference evidence="9 10" key="1">
    <citation type="journal article" date="2010" name="Stand. Genomic Sci.">
        <title>Complete genome sequence of Haliangium ochraceum type strain (SMP-2).</title>
        <authorList>
            <consortium name="US DOE Joint Genome Institute (JGI-PGF)"/>
            <person name="Ivanova N."/>
            <person name="Daum C."/>
            <person name="Lang E."/>
            <person name="Abt B."/>
            <person name="Kopitz M."/>
            <person name="Saunders E."/>
            <person name="Lapidus A."/>
            <person name="Lucas S."/>
            <person name="Glavina Del Rio T."/>
            <person name="Nolan M."/>
            <person name="Tice H."/>
            <person name="Copeland A."/>
            <person name="Cheng J.F."/>
            <person name="Chen F."/>
            <person name="Bruce D."/>
            <person name="Goodwin L."/>
            <person name="Pitluck S."/>
            <person name="Mavromatis K."/>
            <person name="Pati A."/>
            <person name="Mikhailova N."/>
            <person name="Chen A."/>
            <person name="Palaniappan K."/>
            <person name="Land M."/>
            <person name="Hauser L."/>
            <person name="Chang Y.J."/>
            <person name="Jeffries C.D."/>
            <person name="Detter J.C."/>
            <person name="Brettin T."/>
            <person name="Rohde M."/>
            <person name="Goker M."/>
            <person name="Bristow J."/>
            <person name="Markowitz V."/>
            <person name="Eisen J.A."/>
            <person name="Hugenholtz P."/>
            <person name="Kyrpides N.C."/>
            <person name="Klenk H.P."/>
        </authorList>
    </citation>
    <scope>NUCLEOTIDE SEQUENCE [LARGE SCALE GENOMIC DNA]</scope>
    <source>
        <strain evidence="10">DSM 14365 / CIP 107738 / JCM 11303 / AJ 13395 / SMP-2</strain>
    </source>
</reference>
<dbReference type="HAMAP" id="MF_00600">
    <property type="entry name" value="CH60"/>
    <property type="match status" value="1"/>
</dbReference>
<evidence type="ECO:0000256" key="4">
    <source>
        <dbReference type="ARBA" id="ARBA00023186"/>
    </source>
</evidence>
<dbReference type="GO" id="GO:0016853">
    <property type="term" value="F:isomerase activity"/>
    <property type="evidence" value="ECO:0007669"/>
    <property type="project" value="UniProtKB-KW"/>
</dbReference>
<dbReference type="PRINTS" id="PR00298">
    <property type="entry name" value="CHAPERONIN60"/>
</dbReference>
<comment type="subcellular location">
    <subcellularLocation>
        <location evidence="6">Cytoplasm</location>
    </subcellularLocation>
</comment>
<dbReference type="NCBIfam" id="NF000592">
    <property type="entry name" value="PRK00013.1"/>
    <property type="match status" value="1"/>
</dbReference>
<evidence type="ECO:0000256" key="6">
    <source>
        <dbReference type="HAMAP-Rule" id="MF_00600"/>
    </source>
</evidence>
<evidence type="ECO:0000256" key="3">
    <source>
        <dbReference type="ARBA" id="ARBA00022840"/>
    </source>
</evidence>
<feature type="binding site" evidence="6">
    <location>
        <position position="494"/>
    </location>
    <ligand>
        <name>ATP</name>
        <dbReference type="ChEBI" id="CHEBI:30616"/>
    </ligand>
</feature>
<sequence length="538" mass="57340">MAAKEIVFSTQARAEIAKGLNMLANAVKVTLGPRGRNVVIEKSWGAPTVTKDGVTVAKEVEVTNKLQNMGAQMMKEVASKTSDIAGDGTTTATVLAQAIFTEGAKLVAAGVNPMDLKRGIEAAVEEIVDELSKLSTPTKGKTDIAQVGTISANGDSTIGDMIAEAMEKVGKEGVITVEESKTMQSELDVVEGMQFDRGYLSPYFVTDPDRMEVVLNDPFLLICEKKISNMKDLLPVLEQVAKSGRPLLILAEDVDGEALATLVVNKLRGTLQVAAVKAPGFGDRRKAMLTDIATLTGGQAVTEDIGVKLDGVTLQELGQAKRVVITKDNTTIVEGAGETSAIEGRVKQIRREVEDTTSDYDREKLQERLAKLVGGVAVIRVGAATEVEMKEKKARVEDAMHATRAAVEEGIVPGGGVALIRSGSRLDKLTFDDDRRFGVNIVRQAIEAPLRQISHNAGVDGSIIVSKVREGEGNFGYNAATLEYQDLVENGVIDPTKVVRSALQNAASVAGLMLTTEALVAEKVKDEDDAGSHDHGDY</sequence>
<organism evidence="9 10">
    <name type="scientific">Haliangium ochraceum (strain DSM 14365 / JCM 11303 / SMP-2)</name>
    <dbReference type="NCBI Taxonomy" id="502025"/>
    <lineage>
        <taxon>Bacteria</taxon>
        <taxon>Pseudomonadati</taxon>
        <taxon>Myxococcota</taxon>
        <taxon>Polyangia</taxon>
        <taxon>Haliangiales</taxon>
        <taxon>Kofleriaceae</taxon>
        <taxon>Haliangium</taxon>
    </lineage>
</organism>
<comment type="similarity">
    <text evidence="1 6 7">Belongs to the chaperonin (HSP60) family.</text>
</comment>
<feature type="binding site" evidence="6">
    <location>
        <position position="51"/>
    </location>
    <ligand>
        <name>ATP</name>
        <dbReference type="ChEBI" id="CHEBI:30616"/>
    </ligand>
</feature>
<dbReference type="OrthoDB" id="9766614at2"/>
<dbReference type="HOGENOM" id="CLU_016503_3_0_7"/>
<evidence type="ECO:0000256" key="7">
    <source>
        <dbReference type="RuleBase" id="RU000418"/>
    </source>
</evidence>
<dbReference type="Proteomes" id="UP000001880">
    <property type="component" value="Chromosome"/>
</dbReference>
<dbReference type="InterPro" id="IPR027410">
    <property type="entry name" value="TCP-1-like_intermed_sf"/>
</dbReference>
<dbReference type="KEGG" id="hoh:Hoch_5367"/>
<dbReference type="FunFam" id="3.50.7.10:FF:000001">
    <property type="entry name" value="60 kDa chaperonin"/>
    <property type="match status" value="1"/>
</dbReference>
<keyword evidence="6" id="KW-0963">Cytoplasm</keyword>
<dbReference type="NCBIfam" id="NF009487">
    <property type="entry name" value="PRK12849.1"/>
    <property type="match status" value="1"/>
</dbReference>
<dbReference type="GO" id="GO:0140662">
    <property type="term" value="F:ATP-dependent protein folding chaperone"/>
    <property type="evidence" value="ECO:0007669"/>
    <property type="project" value="InterPro"/>
</dbReference>
<evidence type="ECO:0000256" key="5">
    <source>
        <dbReference type="ARBA" id="ARBA00023235"/>
    </source>
</evidence>
<dbReference type="GO" id="GO:0042026">
    <property type="term" value="P:protein refolding"/>
    <property type="evidence" value="ECO:0007669"/>
    <property type="project" value="UniProtKB-UniRule"/>
</dbReference>
<dbReference type="GO" id="GO:0005524">
    <property type="term" value="F:ATP binding"/>
    <property type="evidence" value="ECO:0007669"/>
    <property type="project" value="UniProtKB-UniRule"/>
</dbReference>
<dbReference type="eggNOG" id="COG0459">
    <property type="taxonomic scope" value="Bacteria"/>
</dbReference>
<proteinExistence type="inferred from homology"/>
<dbReference type="AlphaFoldDB" id="D0LYI5"/>
<dbReference type="Pfam" id="PF00118">
    <property type="entry name" value="Cpn60_TCP1"/>
    <property type="match status" value="1"/>
</dbReference>
<feature type="binding site" evidence="6">
    <location>
        <begin position="30"/>
        <end position="33"/>
    </location>
    <ligand>
        <name>ATP</name>
        <dbReference type="ChEBI" id="CHEBI:30616"/>
    </ligand>
</feature>
<dbReference type="GO" id="GO:0051082">
    <property type="term" value="F:unfolded protein binding"/>
    <property type="evidence" value="ECO:0007669"/>
    <property type="project" value="UniProtKB-UniRule"/>
</dbReference>
<protein>
    <recommendedName>
        <fullName evidence="6">Chaperonin GroEL</fullName>
        <ecNumber evidence="6">5.6.1.7</ecNumber>
    </recommendedName>
    <alternativeName>
        <fullName evidence="6">60 kDa chaperonin</fullName>
    </alternativeName>
    <alternativeName>
        <fullName evidence="6">Chaperonin-60</fullName>
        <shortName evidence="6">Cpn60</shortName>
    </alternativeName>
</protein>
<dbReference type="Gene3D" id="1.10.560.10">
    <property type="entry name" value="GroEL-like equatorial domain"/>
    <property type="match status" value="1"/>
</dbReference>
<dbReference type="STRING" id="502025.Hoch_5367"/>
<dbReference type="SUPFAM" id="SSF54849">
    <property type="entry name" value="GroEL-intermediate domain like"/>
    <property type="match status" value="1"/>
</dbReference>
<dbReference type="SUPFAM" id="SSF52029">
    <property type="entry name" value="GroEL apical domain-like"/>
    <property type="match status" value="1"/>
</dbReference>
<keyword evidence="10" id="KW-1185">Reference proteome</keyword>
<keyword evidence="4 6" id="KW-0143">Chaperone</keyword>
<dbReference type="SUPFAM" id="SSF48592">
    <property type="entry name" value="GroEL equatorial domain-like"/>
    <property type="match status" value="1"/>
</dbReference>
<dbReference type="GO" id="GO:0005737">
    <property type="term" value="C:cytoplasm"/>
    <property type="evidence" value="ECO:0007669"/>
    <property type="project" value="UniProtKB-SubCell"/>
</dbReference>
<dbReference type="InterPro" id="IPR027409">
    <property type="entry name" value="GroEL-like_apical_dom_sf"/>
</dbReference>
<dbReference type="Gene3D" id="3.30.260.10">
    <property type="entry name" value="TCP-1-like chaperonin intermediate domain"/>
    <property type="match status" value="1"/>
</dbReference>
<feature type="binding site" evidence="6">
    <location>
        <begin position="478"/>
        <end position="480"/>
    </location>
    <ligand>
        <name>ATP</name>
        <dbReference type="ChEBI" id="CHEBI:30616"/>
    </ligand>
</feature>
<dbReference type="InterPro" id="IPR002423">
    <property type="entry name" value="Cpn60/GroEL/TCP-1"/>
</dbReference>
<keyword evidence="3 6" id="KW-0067">ATP-binding</keyword>
<dbReference type="EC" id="5.6.1.7" evidence="6"/>
<feature type="binding site" evidence="6">
    <location>
        <position position="415"/>
    </location>
    <ligand>
        <name>ATP</name>
        <dbReference type="ChEBI" id="CHEBI:30616"/>
    </ligand>
</feature>
<gene>
    <name evidence="6" type="primary">groEL</name>
    <name evidence="6" type="synonym">groL</name>
    <name evidence="9" type="ordered locus">Hoch_5367</name>
</gene>
<dbReference type="InterPro" id="IPR018370">
    <property type="entry name" value="Chaperonin_Cpn60_CS"/>
</dbReference>
<dbReference type="EMBL" id="CP001804">
    <property type="protein sequence ID" value="ACY17851.1"/>
    <property type="molecule type" value="Genomic_DNA"/>
</dbReference>
<dbReference type="Gene3D" id="3.50.7.10">
    <property type="entry name" value="GroEL"/>
    <property type="match status" value="1"/>
</dbReference>
<evidence type="ECO:0000313" key="10">
    <source>
        <dbReference type="Proteomes" id="UP000001880"/>
    </source>
</evidence>
<evidence type="ECO:0000313" key="9">
    <source>
        <dbReference type="EMBL" id="ACY17851.1"/>
    </source>
</evidence>
<dbReference type="PROSITE" id="PS00296">
    <property type="entry name" value="CHAPERONINS_CPN60"/>
    <property type="match status" value="1"/>
</dbReference>
<keyword evidence="2 6" id="KW-0547">Nucleotide-binding</keyword>
<comment type="subunit">
    <text evidence="6 8">Forms a cylinder of 14 subunits composed of two heptameric rings stacked back-to-back. Interacts with the co-chaperonin GroES.</text>
</comment>
<accession>D0LYI5</accession>
<dbReference type="NCBIfam" id="TIGR02348">
    <property type="entry name" value="GroEL"/>
    <property type="match status" value="1"/>
</dbReference>
<comment type="function">
    <text evidence="6 8">Together with its co-chaperonin GroES, plays an essential role in assisting protein folding. The GroEL-GroES system forms a nano-cage that allows encapsulation of the non-native substrate proteins and provides a physical environment optimized to promote and accelerate protein folding.</text>
</comment>
<name>D0LYI5_HALO1</name>
<dbReference type="CDD" id="cd03344">
    <property type="entry name" value="GroEL"/>
    <property type="match status" value="1"/>
</dbReference>
<dbReference type="RefSeq" id="WP_012830443.1">
    <property type="nucleotide sequence ID" value="NC_013440.1"/>
</dbReference>
<dbReference type="PANTHER" id="PTHR45633">
    <property type="entry name" value="60 KDA HEAT SHOCK PROTEIN, MITOCHONDRIAL"/>
    <property type="match status" value="1"/>
</dbReference>
<keyword evidence="5 6" id="KW-0413">Isomerase</keyword>
<dbReference type="InterPro" id="IPR027413">
    <property type="entry name" value="GROEL-like_equatorial_sf"/>
</dbReference>
<evidence type="ECO:0000256" key="1">
    <source>
        <dbReference type="ARBA" id="ARBA00006607"/>
    </source>
</evidence>
<dbReference type="InterPro" id="IPR001844">
    <property type="entry name" value="Cpn60/GroEL"/>
</dbReference>
<feature type="binding site" evidence="6">
    <location>
        <begin position="87"/>
        <end position="91"/>
    </location>
    <ligand>
        <name>ATP</name>
        <dbReference type="ChEBI" id="CHEBI:30616"/>
    </ligand>
</feature>
<dbReference type="NCBIfam" id="NF009488">
    <property type="entry name" value="PRK12850.1"/>
    <property type="match status" value="1"/>
</dbReference>
<evidence type="ECO:0000256" key="2">
    <source>
        <dbReference type="ARBA" id="ARBA00022741"/>
    </source>
</evidence>
<dbReference type="NCBIfam" id="NF009489">
    <property type="entry name" value="PRK12851.1"/>
    <property type="match status" value="1"/>
</dbReference>
<dbReference type="SMR" id="D0LYI5"/>
<evidence type="ECO:0000256" key="8">
    <source>
        <dbReference type="RuleBase" id="RU000419"/>
    </source>
</evidence>